<dbReference type="OrthoDB" id="6271187at2759"/>
<keyword evidence="2" id="KW-1185">Reference proteome</keyword>
<reference evidence="1 2" key="1">
    <citation type="submission" date="2019-07" db="EMBL/GenBank/DDBJ databases">
        <title>Annotation for the trematode Paragonimus westermani.</title>
        <authorList>
            <person name="Choi Y.-J."/>
        </authorList>
    </citation>
    <scope>NUCLEOTIDE SEQUENCE [LARGE SCALE GENOMIC DNA]</scope>
    <source>
        <strain evidence="1">180907_Pwestermani</strain>
    </source>
</reference>
<dbReference type="Proteomes" id="UP000699462">
    <property type="component" value="Unassembled WGS sequence"/>
</dbReference>
<dbReference type="EMBL" id="JTDF01006656">
    <property type="protein sequence ID" value="KAF8565489.1"/>
    <property type="molecule type" value="Genomic_DNA"/>
</dbReference>
<proteinExistence type="predicted"/>
<name>A0A8T0DCE6_9TREM</name>
<dbReference type="AlphaFoldDB" id="A0A8T0DCE6"/>
<accession>A0A8T0DCE6</accession>
<protein>
    <submittedName>
        <fullName evidence="1">Uncharacterized protein</fullName>
    </submittedName>
</protein>
<evidence type="ECO:0000313" key="1">
    <source>
        <dbReference type="EMBL" id="KAF8565489.1"/>
    </source>
</evidence>
<gene>
    <name evidence="1" type="ORF">P879_06289</name>
</gene>
<organism evidence="1 2">
    <name type="scientific">Paragonimus westermani</name>
    <dbReference type="NCBI Taxonomy" id="34504"/>
    <lineage>
        <taxon>Eukaryota</taxon>
        <taxon>Metazoa</taxon>
        <taxon>Spiralia</taxon>
        <taxon>Lophotrochozoa</taxon>
        <taxon>Platyhelminthes</taxon>
        <taxon>Trematoda</taxon>
        <taxon>Digenea</taxon>
        <taxon>Plagiorchiida</taxon>
        <taxon>Troglotremata</taxon>
        <taxon>Troglotrematidae</taxon>
        <taxon>Paragonimus</taxon>
    </lineage>
</organism>
<sequence length="744" mass="82703">MLVDDVRYFIVLFLIHAIKSDNYSLLMEDDSVCLKNDISSPYFRVVVDDVILHEQLVLDWLNPSIHLFHRNSSPDGSNIRKPVIGACSGIFVRPSGRFVKRSLSEGKVSFWLLRAEIILGCSKRNSHREPYHIIVDQWLEPSSWKVGSRGSTPQLGGYDADSNHPIIYSSTPDRSVRVDCSGNRVTPVREHITGYIRRLRISWAFSGALVPNSTGHNSSALNRSEATAQPARRLLSPDFYARIRLTSRMLFEGNFSTERKRVLCEFFSGFWCTSSGPGNASDIGFESEVREEACVPAAMRCDSLPDCDPTLLGGPTEPISLSPDETNCDYMFNTNYSNDGLSDRFGNSTHSDRWSSRLLWIVLAPVPLVLICALVRICSQKRHLDVAEETGDFDSRWSGVQASACQSDASQLRTRLFKPELVNGYSFLRGSKSRHHRGGTVLRSGLFQGRVSELSSVAEVDESDGDIRLRSAVLGRTDPFKPPATAQSIVDANRSSCGEMDLMVIDKRCQAIPNTEGSTLHRSSQSLPTVSLPTVRVDWKQNHKSSERRRTYLCWSAFVDPISSSSSCTTSSSSSRSGSLCSHCAQQNGITKTFGRSQSCGDLPLSITMQPKSKIGTFIRTDEQNFLLRSAVDEAMRYKSHPLEQRNCENECYTDETECDREDCVECDDRSKPDLFDVSNSDSRDLHDMNVLANVYKSADPTGSKLGKYSDGRLGEPFVCKVNLMSTTSGSKADLLENESPPNG</sequence>
<comment type="caution">
    <text evidence="1">The sequence shown here is derived from an EMBL/GenBank/DDBJ whole genome shotgun (WGS) entry which is preliminary data.</text>
</comment>
<evidence type="ECO:0000313" key="2">
    <source>
        <dbReference type="Proteomes" id="UP000699462"/>
    </source>
</evidence>